<keyword evidence="4 8" id="KW-1003">Cell membrane</keyword>
<feature type="transmembrane region" description="Helical" evidence="8">
    <location>
        <begin position="70"/>
        <end position="87"/>
    </location>
</feature>
<proteinExistence type="inferred from homology"/>
<keyword evidence="3" id="KW-0813">Transport</keyword>
<gene>
    <name evidence="9" type="ORF">ABM34_06085</name>
</gene>
<keyword evidence="5 8" id="KW-0812">Transmembrane</keyword>
<accession>A0A0H4QMR4</accession>
<dbReference type="PATRIC" id="fig|1007676.4.peg.1207"/>
<evidence type="ECO:0000256" key="4">
    <source>
        <dbReference type="ARBA" id="ARBA00022475"/>
    </source>
</evidence>
<evidence type="ECO:0000313" key="9">
    <source>
        <dbReference type="EMBL" id="AKP68411.1"/>
    </source>
</evidence>
<keyword evidence="6 8" id="KW-1133">Transmembrane helix</keyword>
<dbReference type="EMBL" id="CP012034">
    <property type="protein sequence ID" value="AKP68411.1"/>
    <property type="molecule type" value="Genomic_DNA"/>
</dbReference>
<feature type="transmembrane region" description="Helical" evidence="8">
    <location>
        <begin position="93"/>
        <end position="110"/>
    </location>
</feature>
<evidence type="ECO:0000256" key="5">
    <source>
        <dbReference type="ARBA" id="ARBA00022692"/>
    </source>
</evidence>
<dbReference type="GO" id="GO:0005886">
    <property type="term" value="C:plasma membrane"/>
    <property type="evidence" value="ECO:0007669"/>
    <property type="project" value="UniProtKB-SubCell"/>
</dbReference>
<evidence type="ECO:0000256" key="3">
    <source>
        <dbReference type="ARBA" id="ARBA00022448"/>
    </source>
</evidence>
<comment type="similarity">
    <text evidence="2 8">Belongs to the 4-toluene sulfonate uptake permease (TSUP) (TC 2.A.102) family.</text>
</comment>
<organism evidence="9 10">
    <name type="scientific">Companilactobacillus ginsenosidimutans</name>
    <dbReference type="NCBI Taxonomy" id="1007676"/>
    <lineage>
        <taxon>Bacteria</taxon>
        <taxon>Bacillati</taxon>
        <taxon>Bacillota</taxon>
        <taxon>Bacilli</taxon>
        <taxon>Lactobacillales</taxon>
        <taxon>Lactobacillaceae</taxon>
        <taxon>Companilactobacillus</taxon>
    </lineage>
</organism>
<evidence type="ECO:0000256" key="1">
    <source>
        <dbReference type="ARBA" id="ARBA00004651"/>
    </source>
</evidence>
<dbReference type="Proteomes" id="UP000036106">
    <property type="component" value="Chromosome"/>
</dbReference>
<dbReference type="AlphaFoldDB" id="A0A0H4QMR4"/>
<reference evidence="10" key="1">
    <citation type="submission" date="2015-07" db="EMBL/GenBank/DDBJ databases">
        <title>Lactobacillus ginsenosidimutans/EMML 3141/ whole genome sequencing.</title>
        <authorList>
            <person name="Kim M.K."/>
            <person name="Im W.-T."/>
            <person name="Srinivasan S."/>
            <person name="Lee J.-J."/>
        </authorList>
    </citation>
    <scope>NUCLEOTIDE SEQUENCE [LARGE SCALE GENOMIC DNA]</scope>
    <source>
        <strain evidence="10">EMML 3041</strain>
    </source>
</reference>
<dbReference type="KEGG" id="lgn:ABM34_06085"/>
<dbReference type="Pfam" id="PF01925">
    <property type="entry name" value="TauE"/>
    <property type="match status" value="1"/>
</dbReference>
<dbReference type="InterPro" id="IPR002781">
    <property type="entry name" value="TM_pro_TauE-like"/>
</dbReference>
<feature type="transmembrane region" description="Helical" evidence="8">
    <location>
        <begin position="195"/>
        <end position="213"/>
    </location>
</feature>
<dbReference type="InterPro" id="IPR052017">
    <property type="entry name" value="TSUP"/>
</dbReference>
<name>A0A0H4QMR4_9LACO</name>
<feature type="transmembrane region" description="Helical" evidence="8">
    <location>
        <begin position="219"/>
        <end position="239"/>
    </location>
</feature>
<evidence type="ECO:0000256" key="7">
    <source>
        <dbReference type="ARBA" id="ARBA00023136"/>
    </source>
</evidence>
<sequence length="241" mass="26455">MLVILIILFGAFIRTVFGFGDALAAMPLLTLISFDLKTSTALIGVTGFLVAIPAAFKYRTSINWAVIRRMVIGSILGIPVGIALVKYSSAATVARVLGGFLIIYGLYSFFNSFRVRKVSTQLDSNWWDYFFGLISGLLGSAYNSHGVAIAIYGTLKNWTADEFRGILQAHFMCVGVIVVSSQAVSGFWNMEVVKILLISIPLLLILIPFANWVSKKINSVQMVKYVYAMLTLFGVMLIIKG</sequence>
<feature type="transmembrane region" description="Helical" evidence="8">
    <location>
        <begin position="130"/>
        <end position="155"/>
    </location>
</feature>
<keyword evidence="10" id="KW-1185">Reference proteome</keyword>
<feature type="transmembrane region" description="Helical" evidence="8">
    <location>
        <begin position="42"/>
        <end position="58"/>
    </location>
</feature>
<evidence type="ECO:0000256" key="6">
    <source>
        <dbReference type="ARBA" id="ARBA00022989"/>
    </source>
</evidence>
<evidence type="ECO:0000256" key="2">
    <source>
        <dbReference type="ARBA" id="ARBA00009142"/>
    </source>
</evidence>
<dbReference type="STRING" id="1007676.ABM34_06085"/>
<evidence type="ECO:0000313" key="10">
    <source>
        <dbReference type="Proteomes" id="UP000036106"/>
    </source>
</evidence>
<dbReference type="PANTHER" id="PTHR30269:SF37">
    <property type="entry name" value="MEMBRANE TRANSPORTER PROTEIN"/>
    <property type="match status" value="1"/>
</dbReference>
<protein>
    <recommendedName>
        <fullName evidence="8">Probable membrane transporter protein</fullName>
    </recommendedName>
</protein>
<dbReference type="PANTHER" id="PTHR30269">
    <property type="entry name" value="TRANSMEMBRANE PROTEIN YFCA"/>
    <property type="match status" value="1"/>
</dbReference>
<evidence type="ECO:0000256" key="8">
    <source>
        <dbReference type="RuleBase" id="RU363041"/>
    </source>
</evidence>
<feature type="transmembrane region" description="Helical" evidence="8">
    <location>
        <begin position="167"/>
        <end position="188"/>
    </location>
</feature>
<comment type="subcellular location">
    <subcellularLocation>
        <location evidence="1 8">Cell membrane</location>
        <topology evidence="1 8">Multi-pass membrane protein</topology>
    </subcellularLocation>
</comment>
<keyword evidence="7 8" id="KW-0472">Membrane</keyword>